<proteinExistence type="predicted"/>
<evidence type="ECO:0000256" key="3">
    <source>
        <dbReference type="ARBA" id="ARBA00022692"/>
    </source>
</evidence>
<feature type="transmembrane region" description="Helical" evidence="7">
    <location>
        <begin position="125"/>
        <end position="143"/>
    </location>
</feature>
<evidence type="ECO:0000256" key="2">
    <source>
        <dbReference type="ARBA" id="ARBA00022475"/>
    </source>
</evidence>
<keyword evidence="3 7" id="KW-0812">Transmembrane</keyword>
<organism evidence="8 9">
    <name type="scientific">Natronincola ferrireducens</name>
    <dbReference type="NCBI Taxonomy" id="393762"/>
    <lineage>
        <taxon>Bacteria</taxon>
        <taxon>Bacillati</taxon>
        <taxon>Bacillota</taxon>
        <taxon>Clostridia</taxon>
        <taxon>Peptostreptococcales</taxon>
        <taxon>Natronincolaceae</taxon>
        <taxon>Natronincola</taxon>
    </lineage>
</organism>
<feature type="coiled-coil region" evidence="6">
    <location>
        <begin position="160"/>
        <end position="207"/>
    </location>
</feature>
<protein>
    <submittedName>
        <fullName evidence="8">Uncharacterized membrane protein YgaE, UPF0421/DUF939 family</fullName>
    </submittedName>
</protein>
<feature type="transmembrane region" description="Helical" evidence="7">
    <location>
        <begin position="7"/>
        <end position="24"/>
    </location>
</feature>
<keyword evidence="6" id="KW-0175">Coiled coil</keyword>
<feature type="transmembrane region" description="Helical" evidence="7">
    <location>
        <begin position="56"/>
        <end position="89"/>
    </location>
</feature>
<evidence type="ECO:0000256" key="5">
    <source>
        <dbReference type="ARBA" id="ARBA00023136"/>
    </source>
</evidence>
<dbReference type="OrthoDB" id="1653617at2"/>
<dbReference type="RefSeq" id="WP_090554512.1">
    <property type="nucleotide sequence ID" value="NZ_FNFP01000009.1"/>
</dbReference>
<evidence type="ECO:0000256" key="1">
    <source>
        <dbReference type="ARBA" id="ARBA00004651"/>
    </source>
</evidence>
<feature type="transmembrane region" description="Helical" evidence="7">
    <location>
        <begin position="95"/>
        <end position="113"/>
    </location>
</feature>
<dbReference type="GO" id="GO:0005886">
    <property type="term" value="C:plasma membrane"/>
    <property type="evidence" value="ECO:0007669"/>
    <property type="project" value="UniProtKB-SubCell"/>
</dbReference>
<dbReference type="AlphaFoldDB" id="A0A1G9HPA7"/>
<sequence>MKIGLRTIKTGIAVTLSLFVSNLLGIDNPFYAAVAAIIVMQPTVSDSWVTGINRMLGTVIGAVVGAIFVGIAPANPLLAGFGIIVLILIMNRLNWGESIAIAGVVFVGIFLNIEGDHISNALHRLLDTSIGIIIGVIINYTVYPPAYDGKVIDEIKQISKNTLKYNIKALELLLKEEENLELLEEQIQGIEKELKTSEKLLELQKKEEKMKIYCGIKHKEMLIIINLEKEVFQHLQNIQNILEKGIHEDIVNIVKEDIDNIKSSLKKFYEKEKQIGFIHNGNDKDPDNLKPIIQHIKKTKVHLNNYKDINNYPTDEVVKMLVFLYNLEEALLKFNMIICC</sequence>
<evidence type="ECO:0000256" key="4">
    <source>
        <dbReference type="ARBA" id="ARBA00022989"/>
    </source>
</evidence>
<evidence type="ECO:0000313" key="8">
    <source>
        <dbReference type="EMBL" id="SDL14712.1"/>
    </source>
</evidence>
<gene>
    <name evidence="8" type="ORF">SAMN05660472_02697</name>
</gene>
<accession>A0A1G9HPA7</accession>
<dbReference type="Proteomes" id="UP000198718">
    <property type="component" value="Unassembled WGS sequence"/>
</dbReference>
<keyword evidence="2" id="KW-1003">Cell membrane</keyword>
<dbReference type="InterPro" id="IPR052984">
    <property type="entry name" value="UPF0421"/>
</dbReference>
<keyword evidence="9" id="KW-1185">Reference proteome</keyword>
<comment type="subcellular location">
    <subcellularLocation>
        <location evidence="1">Cell membrane</location>
        <topology evidence="1">Multi-pass membrane protein</topology>
    </subcellularLocation>
</comment>
<dbReference type="InterPro" id="IPR010343">
    <property type="entry name" value="ArAE_1"/>
</dbReference>
<dbReference type="PANTHER" id="PTHR40064:SF1">
    <property type="entry name" value="MEMBRANE PROTEIN"/>
    <property type="match status" value="1"/>
</dbReference>
<evidence type="ECO:0000256" key="7">
    <source>
        <dbReference type="SAM" id="Phobius"/>
    </source>
</evidence>
<evidence type="ECO:0000256" key="6">
    <source>
        <dbReference type="SAM" id="Coils"/>
    </source>
</evidence>
<dbReference type="EMBL" id="FNFP01000009">
    <property type="protein sequence ID" value="SDL14712.1"/>
    <property type="molecule type" value="Genomic_DNA"/>
</dbReference>
<keyword evidence="4 7" id="KW-1133">Transmembrane helix</keyword>
<evidence type="ECO:0000313" key="9">
    <source>
        <dbReference type="Proteomes" id="UP000198718"/>
    </source>
</evidence>
<name>A0A1G9HPA7_9FIRM</name>
<dbReference type="PANTHER" id="PTHR40064">
    <property type="entry name" value="MEMBRANE PROTEIN-RELATED"/>
    <property type="match status" value="1"/>
</dbReference>
<dbReference type="Pfam" id="PF06081">
    <property type="entry name" value="ArAE_1"/>
    <property type="match status" value="1"/>
</dbReference>
<reference evidence="8 9" key="1">
    <citation type="submission" date="2016-10" db="EMBL/GenBank/DDBJ databases">
        <authorList>
            <person name="de Groot N.N."/>
        </authorList>
    </citation>
    <scope>NUCLEOTIDE SEQUENCE [LARGE SCALE GENOMIC DNA]</scope>
    <source>
        <strain evidence="8 9">DSM 18346</strain>
    </source>
</reference>
<keyword evidence="5 7" id="KW-0472">Membrane</keyword>
<dbReference type="STRING" id="393762.SAMN05660472_02697"/>